<accession>A0A1D8JI49</accession>
<evidence type="ECO:0000313" key="3">
    <source>
        <dbReference type="EMBL" id="AOV08366.1"/>
    </source>
</evidence>
<proteinExistence type="predicted"/>
<dbReference type="GO" id="GO:0031167">
    <property type="term" value="P:rRNA methylation"/>
    <property type="evidence" value="ECO:0007669"/>
    <property type="project" value="InterPro"/>
</dbReference>
<dbReference type="SUPFAM" id="SSF53335">
    <property type="entry name" value="S-adenosyl-L-methionine-dependent methyltransferases"/>
    <property type="match status" value="1"/>
</dbReference>
<dbReference type="InterPro" id="IPR004398">
    <property type="entry name" value="RNA_MeTrfase_RsmD"/>
</dbReference>
<dbReference type="GO" id="GO:0003676">
    <property type="term" value="F:nucleic acid binding"/>
    <property type="evidence" value="ECO:0007669"/>
    <property type="project" value="InterPro"/>
</dbReference>
<dbReference type="InterPro" id="IPR002052">
    <property type="entry name" value="DNA_methylase_N6_adenine_CS"/>
</dbReference>
<dbReference type="PROSITE" id="PS00092">
    <property type="entry name" value="N6_MTASE"/>
    <property type="match status" value="1"/>
</dbReference>
<dbReference type="AlphaFoldDB" id="A0A1D8JI49"/>
<name>A0A1D8JI49_9BACL</name>
<dbReference type="InterPro" id="IPR029063">
    <property type="entry name" value="SAM-dependent_MTases_sf"/>
</dbReference>
<evidence type="ECO:0000256" key="2">
    <source>
        <dbReference type="ARBA" id="ARBA00022679"/>
    </source>
</evidence>
<dbReference type="Pfam" id="PF03602">
    <property type="entry name" value="Cons_hypoth95"/>
    <property type="match status" value="1"/>
</dbReference>
<evidence type="ECO:0000256" key="1">
    <source>
        <dbReference type="ARBA" id="ARBA00022603"/>
    </source>
</evidence>
<dbReference type="KEGG" id="surl:BI350_13025"/>
<dbReference type="CDD" id="cd02440">
    <property type="entry name" value="AdoMet_MTases"/>
    <property type="match status" value="1"/>
</dbReference>
<evidence type="ECO:0000313" key="4">
    <source>
        <dbReference type="Proteomes" id="UP000185746"/>
    </source>
</evidence>
<dbReference type="PANTHER" id="PTHR43542">
    <property type="entry name" value="METHYLTRANSFERASE"/>
    <property type="match status" value="1"/>
</dbReference>
<keyword evidence="1 3" id="KW-0489">Methyltransferase</keyword>
<protein>
    <submittedName>
        <fullName evidence="3">16S rRNA (Guanine(966)-N(2))-methyltransferase RsmD</fullName>
    </submittedName>
</protein>
<keyword evidence="4" id="KW-1185">Reference proteome</keyword>
<gene>
    <name evidence="3" type="ORF">BI350_13025</name>
</gene>
<sequence length="182" mass="20333">MRIIAGERRGLPLKSLKGENTRPTSDKVKESMFNIIGPFFDGGVVVELFGGSGALSLEALSRGADEAFIFEKNRAACEIIRSNSEKCQYEQKVHIQKTDARNAFKLLSKQNKKIDFLFIDPPYAQEKFYDLAQEAVDLDLLSAQALIICEHDKAVKLSACYGEFQLKKTNTYGNIALTIYGK</sequence>
<reference evidence="3 4" key="1">
    <citation type="submission" date="2016-09" db="EMBL/GenBank/DDBJ databases">
        <title>Complete genome sequence of the Lysinibacillus sphaericus LMG 22257, a specie of Bacillus with ureolytic activity that can effectively biodeposit calcium carbonate.</title>
        <authorList>
            <person name="Yan W."/>
        </authorList>
    </citation>
    <scope>NUCLEOTIDE SEQUENCE [LARGE SCALE GENOMIC DNA]</scope>
    <source>
        <strain evidence="3 4">LMG 22257</strain>
    </source>
</reference>
<keyword evidence="2 3" id="KW-0808">Transferase</keyword>
<dbReference type="PIRSF" id="PIRSF004553">
    <property type="entry name" value="CHP00095"/>
    <property type="match status" value="1"/>
</dbReference>
<dbReference type="Gene3D" id="3.40.50.150">
    <property type="entry name" value="Vaccinia Virus protein VP39"/>
    <property type="match status" value="1"/>
</dbReference>
<dbReference type="EMBL" id="CP017560">
    <property type="protein sequence ID" value="AOV08366.1"/>
    <property type="molecule type" value="Genomic_DNA"/>
</dbReference>
<dbReference type="PANTHER" id="PTHR43542:SF1">
    <property type="entry name" value="METHYLTRANSFERASE"/>
    <property type="match status" value="1"/>
</dbReference>
<dbReference type="GO" id="GO:0008168">
    <property type="term" value="F:methyltransferase activity"/>
    <property type="evidence" value="ECO:0007669"/>
    <property type="project" value="UniProtKB-KW"/>
</dbReference>
<organism evidence="3 4">
    <name type="scientific">Sporosarcina ureilytica</name>
    <dbReference type="NCBI Taxonomy" id="298596"/>
    <lineage>
        <taxon>Bacteria</taxon>
        <taxon>Bacillati</taxon>
        <taxon>Bacillota</taxon>
        <taxon>Bacilli</taxon>
        <taxon>Bacillales</taxon>
        <taxon>Caryophanaceae</taxon>
        <taxon>Sporosarcina</taxon>
    </lineage>
</organism>
<dbReference type="NCBIfam" id="TIGR00095">
    <property type="entry name" value="16S rRNA (guanine(966)-N(2))-methyltransferase RsmD"/>
    <property type="match status" value="1"/>
</dbReference>
<dbReference type="RefSeq" id="WP_075528524.1">
    <property type="nucleotide sequence ID" value="NZ_CP017560.1"/>
</dbReference>
<dbReference type="Proteomes" id="UP000185746">
    <property type="component" value="Chromosome"/>
</dbReference>